<organism evidence="2 3">
    <name type="scientific">Candidatus Woesebacteria bacterium RIFCSPHIGHO2_12_FULL_41_24</name>
    <dbReference type="NCBI Taxonomy" id="1802510"/>
    <lineage>
        <taxon>Bacteria</taxon>
        <taxon>Candidatus Woeseibacteriota</taxon>
    </lineage>
</organism>
<dbReference type="AlphaFoldDB" id="A0A1F8ARX0"/>
<dbReference type="Pfam" id="PF18914">
    <property type="entry name" value="DUF5666"/>
    <property type="match status" value="1"/>
</dbReference>
<accession>A0A1F8ARX0</accession>
<evidence type="ECO:0000259" key="1">
    <source>
        <dbReference type="Pfam" id="PF18914"/>
    </source>
</evidence>
<dbReference type="EMBL" id="MGGW01000020">
    <property type="protein sequence ID" value="OGM53925.1"/>
    <property type="molecule type" value="Genomic_DNA"/>
</dbReference>
<sequence length="158" mass="16392">MIAMAKNNLIITAVLAIIFGAGGFFGGMKYQESKTPSFAGKFTQGREGQGQPIGQVPSNGGQLQGRFGQGVAQGYNPVSGEIISVDEGSVIVSMPDGSSKIVLLTDSTTINKTEEGSDSNLVVGEQVMIFGSENSDGSVTAQNISIGGREFLRTPEAN</sequence>
<name>A0A1F8ARX0_9BACT</name>
<feature type="domain" description="DUF5666" evidence="1">
    <location>
        <begin position="80"/>
        <end position="144"/>
    </location>
</feature>
<evidence type="ECO:0000313" key="2">
    <source>
        <dbReference type="EMBL" id="OGM53925.1"/>
    </source>
</evidence>
<gene>
    <name evidence="2" type="ORF">A3E44_05955</name>
</gene>
<proteinExistence type="predicted"/>
<comment type="caution">
    <text evidence="2">The sequence shown here is derived from an EMBL/GenBank/DDBJ whole genome shotgun (WGS) entry which is preliminary data.</text>
</comment>
<dbReference type="Proteomes" id="UP000178603">
    <property type="component" value="Unassembled WGS sequence"/>
</dbReference>
<evidence type="ECO:0000313" key="3">
    <source>
        <dbReference type="Proteomes" id="UP000178603"/>
    </source>
</evidence>
<reference evidence="2 3" key="1">
    <citation type="journal article" date="2016" name="Nat. Commun.">
        <title>Thousands of microbial genomes shed light on interconnected biogeochemical processes in an aquifer system.</title>
        <authorList>
            <person name="Anantharaman K."/>
            <person name="Brown C.T."/>
            <person name="Hug L.A."/>
            <person name="Sharon I."/>
            <person name="Castelle C.J."/>
            <person name="Probst A.J."/>
            <person name="Thomas B.C."/>
            <person name="Singh A."/>
            <person name="Wilkins M.J."/>
            <person name="Karaoz U."/>
            <person name="Brodie E.L."/>
            <person name="Williams K.H."/>
            <person name="Hubbard S.S."/>
            <person name="Banfield J.F."/>
        </authorList>
    </citation>
    <scope>NUCLEOTIDE SEQUENCE [LARGE SCALE GENOMIC DNA]</scope>
</reference>
<dbReference type="InterPro" id="IPR043724">
    <property type="entry name" value="DUF5666"/>
</dbReference>
<protein>
    <recommendedName>
        <fullName evidence="1">DUF5666 domain-containing protein</fullName>
    </recommendedName>
</protein>